<dbReference type="PANTHER" id="PTHR11839">
    <property type="entry name" value="UDP/ADP-SUGAR PYROPHOSPHATASE"/>
    <property type="match status" value="1"/>
</dbReference>
<evidence type="ECO:0000256" key="1">
    <source>
        <dbReference type="ARBA" id="ARBA00001946"/>
    </source>
</evidence>
<organism evidence="4 5">
    <name type="scientific">Halonatronomonas betaini</name>
    <dbReference type="NCBI Taxonomy" id="2778430"/>
    <lineage>
        <taxon>Bacteria</taxon>
        <taxon>Bacillati</taxon>
        <taxon>Bacillota</taxon>
        <taxon>Clostridia</taxon>
        <taxon>Halanaerobiales</taxon>
        <taxon>Halarsenatibacteraceae</taxon>
        <taxon>Halonatronomonas</taxon>
    </lineage>
</organism>
<proteinExistence type="predicted"/>
<comment type="cofactor">
    <cofactor evidence="1">
        <name>Mg(2+)</name>
        <dbReference type="ChEBI" id="CHEBI:18420"/>
    </cofactor>
</comment>
<keyword evidence="5" id="KW-1185">Reference proteome</keyword>
<dbReference type="EMBL" id="JADPIE010000006">
    <property type="protein sequence ID" value="MBF8437537.1"/>
    <property type="molecule type" value="Genomic_DNA"/>
</dbReference>
<dbReference type="FunFam" id="3.90.79.10:FF:000024">
    <property type="entry name" value="ADP-ribose pyrophosphatase"/>
    <property type="match status" value="1"/>
</dbReference>
<dbReference type="PANTHER" id="PTHR11839:SF18">
    <property type="entry name" value="NUDIX HYDROLASE DOMAIN-CONTAINING PROTEIN"/>
    <property type="match status" value="1"/>
</dbReference>
<dbReference type="GO" id="GO:0005829">
    <property type="term" value="C:cytosol"/>
    <property type="evidence" value="ECO:0007669"/>
    <property type="project" value="TreeGrafter"/>
</dbReference>
<dbReference type="AlphaFoldDB" id="A0A931AS97"/>
<reference evidence="4" key="1">
    <citation type="submission" date="2020-11" db="EMBL/GenBank/DDBJ databases">
        <title>Halonatronomonas betainensis gen. nov., sp. nov. a novel haloalkaliphilic representative of the family Halanaerobiacae capable of betaine degradation.</title>
        <authorList>
            <person name="Boltyanskaya Y."/>
            <person name="Kevbrin V."/>
            <person name="Detkova E."/>
            <person name="Grouzdev D.S."/>
            <person name="Koziaeva V."/>
            <person name="Zhilina T."/>
        </authorList>
    </citation>
    <scope>NUCLEOTIDE SEQUENCE</scope>
    <source>
        <strain evidence="4">Z-7014</strain>
    </source>
</reference>
<dbReference type="Pfam" id="PF00293">
    <property type="entry name" value="NUDIX"/>
    <property type="match status" value="1"/>
</dbReference>
<dbReference type="SUPFAM" id="SSF55811">
    <property type="entry name" value="Nudix"/>
    <property type="match status" value="1"/>
</dbReference>
<dbReference type="RefSeq" id="WP_270454531.1">
    <property type="nucleotide sequence ID" value="NZ_JADPIE010000006.1"/>
</dbReference>
<gene>
    <name evidence="4" type="ORF">I0Q91_10620</name>
</gene>
<name>A0A931AS97_9FIRM</name>
<dbReference type="PROSITE" id="PS00893">
    <property type="entry name" value="NUDIX_BOX"/>
    <property type="match status" value="1"/>
</dbReference>
<comment type="caution">
    <text evidence="4">The sequence shown here is derived from an EMBL/GenBank/DDBJ whole genome shotgun (WGS) entry which is preliminary data.</text>
</comment>
<protein>
    <submittedName>
        <fullName evidence="4">NUDIX hydrolase</fullName>
    </submittedName>
</protein>
<evidence type="ECO:0000313" key="5">
    <source>
        <dbReference type="Proteomes" id="UP000621436"/>
    </source>
</evidence>
<dbReference type="Proteomes" id="UP000621436">
    <property type="component" value="Unassembled WGS sequence"/>
</dbReference>
<dbReference type="GO" id="GO:0019693">
    <property type="term" value="P:ribose phosphate metabolic process"/>
    <property type="evidence" value="ECO:0007669"/>
    <property type="project" value="TreeGrafter"/>
</dbReference>
<dbReference type="GO" id="GO:0006753">
    <property type="term" value="P:nucleoside phosphate metabolic process"/>
    <property type="evidence" value="ECO:0007669"/>
    <property type="project" value="TreeGrafter"/>
</dbReference>
<accession>A0A931AS97</accession>
<sequence length="189" mass="21638">MRQLEEKTISSELAFRGNLLKFRIDQVELPDGNQSRREIIEHPGGVTIIPVSPERKIIMVKQYRSAANQVLLELPAGKLDNGENLNDCALRELKEETGYTAGKIRELFTFYTTPGYSTENLHLFLAEDLDYGKQETEDGEFIEVAKIYPERIPDLVLRGKIQDSKTIVGLMVYYQLICQKARLNPFTRT</sequence>
<dbReference type="PROSITE" id="PS51462">
    <property type="entry name" value="NUDIX"/>
    <property type="match status" value="1"/>
</dbReference>
<evidence type="ECO:0000259" key="3">
    <source>
        <dbReference type="PROSITE" id="PS51462"/>
    </source>
</evidence>
<dbReference type="InterPro" id="IPR015797">
    <property type="entry name" value="NUDIX_hydrolase-like_dom_sf"/>
</dbReference>
<evidence type="ECO:0000313" key="4">
    <source>
        <dbReference type="EMBL" id="MBF8437537.1"/>
    </source>
</evidence>
<dbReference type="InterPro" id="IPR000086">
    <property type="entry name" value="NUDIX_hydrolase_dom"/>
</dbReference>
<feature type="domain" description="Nudix hydrolase" evidence="3">
    <location>
        <begin position="41"/>
        <end position="169"/>
    </location>
</feature>
<dbReference type="Gene3D" id="3.90.79.10">
    <property type="entry name" value="Nucleoside Triphosphate Pyrophosphohydrolase"/>
    <property type="match status" value="1"/>
</dbReference>
<dbReference type="GO" id="GO:0016787">
    <property type="term" value="F:hydrolase activity"/>
    <property type="evidence" value="ECO:0007669"/>
    <property type="project" value="UniProtKB-KW"/>
</dbReference>
<keyword evidence="2 4" id="KW-0378">Hydrolase</keyword>
<dbReference type="InterPro" id="IPR020084">
    <property type="entry name" value="NUDIX_hydrolase_CS"/>
</dbReference>
<evidence type="ECO:0000256" key="2">
    <source>
        <dbReference type="ARBA" id="ARBA00022801"/>
    </source>
</evidence>